<accession>A0A8S3T100</accession>
<dbReference type="InterPro" id="IPR005135">
    <property type="entry name" value="Endo/exonuclease/phosphatase"/>
</dbReference>
<gene>
    <name evidence="2" type="ORF">MEDL_37467</name>
</gene>
<feature type="domain" description="Endonuclease/exonuclease/phosphatase" evidence="1">
    <location>
        <begin position="93"/>
        <end position="182"/>
    </location>
</feature>
<dbReference type="Proteomes" id="UP000683360">
    <property type="component" value="Unassembled WGS sequence"/>
</dbReference>
<evidence type="ECO:0000259" key="1">
    <source>
        <dbReference type="Pfam" id="PF03372"/>
    </source>
</evidence>
<keyword evidence="3" id="KW-1185">Reference proteome</keyword>
<evidence type="ECO:0000313" key="3">
    <source>
        <dbReference type="Proteomes" id="UP000683360"/>
    </source>
</evidence>
<dbReference type="PANTHER" id="PTHR47510:SF3">
    <property type="entry name" value="ENDO_EXONUCLEASE_PHOSPHATASE DOMAIN-CONTAINING PROTEIN"/>
    <property type="match status" value="1"/>
</dbReference>
<dbReference type="Gene3D" id="3.30.70.1820">
    <property type="entry name" value="L1 transposable element, RRM domain"/>
    <property type="match status" value="1"/>
</dbReference>
<dbReference type="InterPro" id="IPR036691">
    <property type="entry name" value="Endo/exonu/phosph_ase_sf"/>
</dbReference>
<dbReference type="EMBL" id="CAJPWZ010001798">
    <property type="protein sequence ID" value="CAG2224256.1"/>
    <property type="molecule type" value="Genomic_DNA"/>
</dbReference>
<name>A0A8S3T100_MYTED</name>
<dbReference type="InterPro" id="IPR011990">
    <property type="entry name" value="TPR-like_helical_dom_sf"/>
</dbReference>
<sequence length="1205" mass="139807">MVSGLWTEPQYSRKKNVKIYQLPENRNEDLPHSLLNELKNKVKLDINPSEIVAMHRIPGKEGSPRPILIKFLRMDTKITLLRKEYKRSTQIGVLYRPPNSNSNIWDLFNESVDKALDCNLPIFLCGDFNCDMMSNTSNSFKKLLNRLNLENVVWEPTNFTTQTGTCIDLCVTNRKNLIKSVTVLTPICSSHSPVSVEISFKTFKQHSFKRQIRDFKRADYEGLKNQLNDTDWDDVVFNSNNINDVYMNFVRTFESTVNRYIPTKTITVRPNDKPFMNNLIRNKIRHRNRIHHKAKTSNNPDHWKKFREIRNEIISLVRKAKEDYKCKLTSQLIDKNIPPGKWWRIAKSVSNFTKNRESPFLEHDGQIFIHPLDKSEILNNHFANIANIDTEPEIPDNNEPPPCHLNKFVITEKEILDQLKILNVNKPAGPDGISPRILKEVASFISKPLTKLFNMSLSVKQLFEKNIQKLKLSLETNPKHLNTLADLAEMHRKIHLDEEANKYDDDIKTILTSNTFDDRKEIANCLLEQGYAYMFEDFDNYEKEARFSLNDASKQLIVELSNARGERKTRLQNAAQYAFKAQCLLNPKFEQLLNEHLLEKRRNGVAFLKEGIERLTNLSVSKSEITIWKFYHAMACNRLYSSYRQCTDADTKSKSTKLTNDSCRLFLEVVIDLPEDVKEFTFYRARSYAYIAHILISRMENSRDGLKIDVSSVENGRGEFEAMQKDPKLGFINAVRIYPNDEIILHRYGDALWMLSKYERTKHGKLGMLEKAVTLLTTAIDLHQKTHLAEYKTRNNVYISMFDLLEKSGDQEKCKTFLLNAREDGILLMKEHFITSDYCDLAKVCQYLAKFPQCKNFGKQFVKDVEYINEALDHVNTTLHLKGQTFAIANRFGSILFDLGEYETAAAWATRALLLTKIQNATNITNICLYMLQGKPEYRDIFHILTYVVKKYENIELISEALTSGLVKYNLTKLCGFITYLQTIPLNEHQRRVAQALLESIDKRNPSNTLLYSRIQRYTFERSEDVPLVYTQADIDNVIKEREQCTNENVERFQAPTSFEYDFSAITGKDDVGWINSFILNQLSLKLFDDDVALRGRPLCEDHDLYSSIIQDALDAVHTSRSTLMFLSDSFLEREWPLLKTPMLDMLQKRPDFLILCVLDSCEIPTELEQLSTINLAKDNRIPICSESFKVLDNDIYSTIIMWSV</sequence>
<dbReference type="Pfam" id="PF03372">
    <property type="entry name" value="Exo_endo_phos"/>
    <property type="match status" value="1"/>
</dbReference>
<dbReference type="SUPFAM" id="SSF56219">
    <property type="entry name" value="DNase I-like"/>
    <property type="match status" value="1"/>
</dbReference>
<dbReference type="GO" id="GO:0003824">
    <property type="term" value="F:catalytic activity"/>
    <property type="evidence" value="ECO:0007669"/>
    <property type="project" value="InterPro"/>
</dbReference>
<reference evidence="2" key="1">
    <citation type="submission" date="2021-03" db="EMBL/GenBank/DDBJ databases">
        <authorList>
            <person name="Bekaert M."/>
        </authorList>
    </citation>
    <scope>NUCLEOTIDE SEQUENCE</scope>
</reference>
<dbReference type="PANTHER" id="PTHR47510">
    <property type="entry name" value="REVERSE TRANSCRIPTASE DOMAIN-CONTAINING PROTEIN"/>
    <property type="match status" value="1"/>
</dbReference>
<dbReference type="SUPFAM" id="SSF52200">
    <property type="entry name" value="Toll/Interleukin receptor TIR domain"/>
    <property type="match status" value="1"/>
</dbReference>
<proteinExistence type="predicted"/>
<dbReference type="SUPFAM" id="SSF48452">
    <property type="entry name" value="TPR-like"/>
    <property type="match status" value="1"/>
</dbReference>
<protein>
    <recommendedName>
        <fullName evidence="1">Endonuclease/exonuclease/phosphatase domain-containing protein</fullName>
    </recommendedName>
</protein>
<dbReference type="AlphaFoldDB" id="A0A8S3T100"/>
<dbReference type="Gene3D" id="3.60.10.10">
    <property type="entry name" value="Endonuclease/exonuclease/phosphatase"/>
    <property type="match status" value="1"/>
</dbReference>
<comment type="caution">
    <text evidence="2">The sequence shown here is derived from an EMBL/GenBank/DDBJ whole genome shotgun (WGS) entry which is preliminary data.</text>
</comment>
<organism evidence="2 3">
    <name type="scientific">Mytilus edulis</name>
    <name type="common">Blue mussel</name>
    <dbReference type="NCBI Taxonomy" id="6550"/>
    <lineage>
        <taxon>Eukaryota</taxon>
        <taxon>Metazoa</taxon>
        <taxon>Spiralia</taxon>
        <taxon>Lophotrochozoa</taxon>
        <taxon>Mollusca</taxon>
        <taxon>Bivalvia</taxon>
        <taxon>Autobranchia</taxon>
        <taxon>Pteriomorphia</taxon>
        <taxon>Mytilida</taxon>
        <taxon>Mytiloidea</taxon>
        <taxon>Mytilidae</taxon>
        <taxon>Mytilinae</taxon>
        <taxon>Mytilus</taxon>
    </lineage>
</organism>
<dbReference type="Gene3D" id="1.25.40.10">
    <property type="entry name" value="Tetratricopeptide repeat domain"/>
    <property type="match status" value="1"/>
</dbReference>
<dbReference type="InterPro" id="IPR035897">
    <property type="entry name" value="Toll_tir_struct_dom_sf"/>
</dbReference>
<evidence type="ECO:0000313" key="2">
    <source>
        <dbReference type="EMBL" id="CAG2224256.1"/>
    </source>
</evidence>